<feature type="compositionally biased region" description="Basic and acidic residues" evidence="2">
    <location>
        <begin position="665"/>
        <end position="683"/>
    </location>
</feature>
<feature type="region of interest" description="Disordered" evidence="2">
    <location>
        <begin position="187"/>
        <end position="225"/>
    </location>
</feature>
<dbReference type="InterPro" id="IPR003892">
    <property type="entry name" value="CUE"/>
</dbReference>
<protein>
    <recommendedName>
        <fullName evidence="3">CUE domain-containing protein</fullName>
    </recommendedName>
</protein>
<organism evidence="4 5">
    <name type="scientific">Canna indica</name>
    <name type="common">Indian-shot</name>
    <dbReference type="NCBI Taxonomy" id="4628"/>
    <lineage>
        <taxon>Eukaryota</taxon>
        <taxon>Viridiplantae</taxon>
        <taxon>Streptophyta</taxon>
        <taxon>Embryophyta</taxon>
        <taxon>Tracheophyta</taxon>
        <taxon>Spermatophyta</taxon>
        <taxon>Magnoliopsida</taxon>
        <taxon>Liliopsida</taxon>
        <taxon>Zingiberales</taxon>
        <taxon>Cannaceae</taxon>
        <taxon>Canna</taxon>
    </lineage>
</organism>
<gene>
    <name evidence="4" type="ORF">Cni_G05532</name>
</gene>
<evidence type="ECO:0000313" key="5">
    <source>
        <dbReference type="Proteomes" id="UP001327560"/>
    </source>
</evidence>
<dbReference type="GO" id="GO:0043130">
    <property type="term" value="F:ubiquitin binding"/>
    <property type="evidence" value="ECO:0007669"/>
    <property type="project" value="InterPro"/>
</dbReference>
<evidence type="ECO:0000256" key="2">
    <source>
        <dbReference type="SAM" id="MobiDB-lite"/>
    </source>
</evidence>
<feature type="coiled-coil region" evidence="1">
    <location>
        <begin position="526"/>
        <end position="585"/>
    </location>
</feature>
<evidence type="ECO:0000256" key="1">
    <source>
        <dbReference type="SAM" id="Coils"/>
    </source>
</evidence>
<accession>A0AAQ3JX52</accession>
<keyword evidence="5" id="KW-1185">Reference proteome</keyword>
<dbReference type="PANTHER" id="PTHR48459:SF1">
    <property type="entry name" value="CUE DOMAIN-CONTAINING PROTEIN"/>
    <property type="match status" value="1"/>
</dbReference>
<dbReference type="Proteomes" id="UP001327560">
    <property type="component" value="Chromosome 2"/>
</dbReference>
<name>A0AAQ3JX52_9LILI</name>
<dbReference type="PANTHER" id="PTHR48459">
    <property type="entry name" value="CUE DOMAIN-CONTAINING PROTEIN"/>
    <property type="match status" value="1"/>
</dbReference>
<proteinExistence type="predicted"/>
<dbReference type="EMBL" id="CP136891">
    <property type="protein sequence ID" value="WOK96824.1"/>
    <property type="molecule type" value="Genomic_DNA"/>
</dbReference>
<dbReference type="PROSITE" id="PS51140">
    <property type="entry name" value="CUE"/>
    <property type="match status" value="1"/>
</dbReference>
<evidence type="ECO:0000313" key="4">
    <source>
        <dbReference type="EMBL" id="WOK96824.1"/>
    </source>
</evidence>
<dbReference type="CDD" id="cd14279">
    <property type="entry name" value="CUE"/>
    <property type="match status" value="1"/>
</dbReference>
<feature type="compositionally biased region" description="Basic and acidic residues" evidence="2">
    <location>
        <begin position="203"/>
        <end position="221"/>
    </location>
</feature>
<feature type="domain" description="CUE" evidence="3">
    <location>
        <begin position="93"/>
        <end position="136"/>
    </location>
</feature>
<keyword evidence="1" id="KW-0175">Coiled coil</keyword>
<sequence>MKYPPSMVLAGAGEAAPEGVHSGSGAEGHEMVSKRQWELKSHMLEASKCTIRKGKPQQGGEKALNSVAFFNSKSPQSSLCSPPLLDRSPQIMTLKSVLRALQEVFPQIDLRILRAVAVEFSKDADAAVEFVLSDVLPIINEPAEASYNPNVDFDAGQWPNVGVYSHDKGTNEANLLSRHDEIVEQKESLLASEPRTVQSEMKPVTEQKNNDHQKPHSDEIHSGNCSNVLSKDPVLDIKNEKAVKSSDVVDLLQISGAKCDFLDANNQELCNMNINGTIEIFSHFGSSLPFQSFHNYPDPMKSEAEMKNDLNSCITEYEKESFGSVKNAAMIQDKCNYGANNMSAAFTSAEVTPSAHAISKVPDTDFQSDSEIQEPVHLSENGAELFHLGNASLSVINKLPTKTITAQEDICEMDFLGGAALDAQDTKRTLVSALESTNIMLREVKHHEETTDITKKEVTMACHDVLKKVDDLRQMIMHAKVTNDKTAGEIYAEKSTLASEAWELQSRLTNISGEAEKSLSIIGEIHQTLDARLSAAKEEQAAAEKEKLEKEKLAHKILNEQEGIMDSLVQEAKHLQKEAEENAKLRAFLTDRSHILNILQGEIAAACADVTSLKDRVDDCMPKETPISTRTGYLVSSTSSSSEKFALSGSVHHHLESDNSSMIDQEAKDPPMECYNHHDKKEQSDDDWEILEFGK</sequence>
<feature type="region of interest" description="Disordered" evidence="2">
    <location>
        <begin position="656"/>
        <end position="687"/>
    </location>
</feature>
<dbReference type="AlphaFoldDB" id="A0AAQ3JX52"/>
<reference evidence="4 5" key="1">
    <citation type="submission" date="2023-10" db="EMBL/GenBank/DDBJ databases">
        <title>Chromosome-scale genome assembly provides insights into flower coloration mechanisms of Canna indica.</title>
        <authorList>
            <person name="Li C."/>
        </authorList>
    </citation>
    <scope>NUCLEOTIDE SEQUENCE [LARGE SCALE GENOMIC DNA]</scope>
    <source>
        <tissue evidence="4">Flower</tissue>
    </source>
</reference>
<evidence type="ECO:0000259" key="3">
    <source>
        <dbReference type="PROSITE" id="PS51140"/>
    </source>
</evidence>